<reference evidence="3" key="1">
    <citation type="submission" date="2020-01" db="EMBL/GenBank/DDBJ databases">
        <authorList>
            <consortium name="DOE Joint Genome Institute"/>
            <person name="Haridas S."/>
            <person name="Albert R."/>
            <person name="Binder M."/>
            <person name="Bloem J."/>
            <person name="Labutti K."/>
            <person name="Salamov A."/>
            <person name="Andreopoulos B."/>
            <person name="Baker S.E."/>
            <person name="Barry K."/>
            <person name="Bills G."/>
            <person name="Bluhm B.H."/>
            <person name="Cannon C."/>
            <person name="Castanera R."/>
            <person name="Culley D.E."/>
            <person name="Daum C."/>
            <person name="Ezra D."/>
            <person name="Gonzalez J.B."/>
            <person name="Henrissat B."/>
            <person name="Kuo A."/>
            <person name="Liang C."/>
            <person name="Lipzen A."/>
            <person name="Lutzoni F."/>
            <person name="Magnuson J."/>
            <person name="Mondo S."/>
            <person name="Nolan M."/>
            <person name="Ohm R."/>
            <person name="Pangilinan J."/>
            <person name="Park H.-J."/>
            <person name="Ramirez L."/>
            <person name="Alfaro M."/>
            <person name="Sun H."/>
            <person name="Tritt A."/>
            <person name="Yoshinaga Y."/>
            <person name="Zwiers L.-H."/>
            <person name="Turgeon B.G."/>
            <person name="Goodwin S.B."/>
            <person name="Spatafora J.W."/>
            <person name="Crous P.W."/>
            <person name="Grigoriev I.V."/>
        </authorList>
    </citation>
    <scope>NUCLEOTIDE SEQUENCE</scope>
    <source>
        <strain evidence="3">CBS 342.82</strain>
    </source>
</reference>
<name>A0A6J3M7U8_9PEZI</name>
<proteinExistence type="predicted"/>
<protein>
    <submittedName>
        <fullName evidence="3">Uncharacterized protein</fullName>
    </submittedName>
</protein>
<dbReference type="RefSeq" id="XP_033460680.1">
    <property type="nucleotide sequence ID" value="XM_033608429.1"/>
</dbReference>
<gene>
    <name evidence="3" type="ORF">K489DRAFT_431019</name>
</gene>
<organism evidence="3">
    <name type="scientific">Dissoconium aciculare CBS 342.82</name>
    <dbReference type="NCBI Taxonomy" id="1314786"/>
    <lineage>
        <taxon>Eukaryota</taxon>
        <taxon>Fungi</taxon>
        <taxon>Dikarya</taxon>
        <taxon>Ascomycota</taxon>
        <taxon>Pezizomycotina</taxon>
        <taxon>Dothideomycetes</taxon>
        <taxon>Dothideomycetidae</taxon>
        <taxon>Mycosphaerellales</taxon>
        <taxon>Dissoconiaceae</taxon>
        <taxon>Dissoconium</taxon>
    </lineage>
</organism>
<dbReference type="Proteomes" id="UP000504637">
    <property type="component" value="Unplaced"/>
</dbReference>
<dbReference type="GeneID" id="54366229"/>
<accession>A0A6J3M7U8</accession>
<dbReference type="OrthoDB" id="3649684at2759"/>
<dbReference type="AlphaFoldDB" id="A0A6J3M7U8"/>
<sequence>MGNAASREANYERLEKVIPNVKNDKGMVVPNLKDAFTDEGDRKQFIHAVLTVFQNNTPNGLGFSRYRLLFSRTENDRYMAQLLQQRPDGVLSAKIAPPNNSVDRAEAFLALKTEVERRLDSVLRSIPDVGSSPSEVREVPRASASASQEPGSALRAAGPSNETLVIDGPESSRPLANANDAPPSYEDKDAPENLPRDRKR</sequence>
<reference evidence="3" key="2">
    <citation type="submission" date="2020-04" db="EMBL/GenBank/DDBJ databases">
        <authorList>
            <consortium name="NCBI Genome Project"/>
        </authorList>
    </citation>
    <scope>NUCLEOTIDE SEQUENCE</scope>
    <source>
        <strain evidence="3">CBS 342.82</strain>
    </source>
</reference>
<feature type="region of interest" description="Disordered" evidence="1">
    <location>
        <begin position="125"/>
        <end position="200"/>
    </location>
</feature>
<feature type="compositionally biased region" description="Basic and acidic residues" evidence="1">
    <location>
        <begin position="185"/>
        <end position="200"/>
    </location>
</feature>
<evidence type="ECO:0000256" key="1">
    <source>
        <dbReference type="SAM" id="MobiDB-lite"/>
    </source>
</evidence>
<evidence type="ECO:0000313" key="2">
    <source>
        <dbReference type="Proteomes" id="UP000504637"/>
    </source>
</evidence>
<reference evidence="3" key="3">
    <citation type="submission" date="2025-08" db="UniProtKB">
        <authorList>
            <consortium name="RefSeq"/>
        </authorList>
    </citation>
    <scope>IDENTIFICATION</scope>
    <source>
        <strain evidence="3">CBS 342.82</strain>
    </source>
</reference>
<keyword evidence="2" id="KW-1185">Reference proteome</keyword>
<evidence type="ECO:0000313" key="3">
    <source>
        <dbReference type="RefSeq" id="XP_033460680.1"/>
    </source>
</evidence>